<comment type="caution">
    <text evidence="2">The sequence shown here is derived from an EMBL/GenBank/DDBJ whole genome shotgun (WGS) entry which is preliminary data.</text>
</comment>
<dbReference type="AlphaFoldDB" id="X8IXH6"/>
<evidence type="ECO:0000313" key="3">
    <source>
        <dbReference type="Proteomes" id="UP000030108"/>
    </source>
</evidence>
<dbReference type="EMBL" id="JATN01000322">
    <property type="protein sequence ID" value="EUC54455.1"/>
    <property type="molecule type" value="Genomic_DNA"/>
</dbReference>
<gene>
    <name evidence="2" type="ORF">RSOL_049780</name>
</gene>
<proteinExistence type="predicted"/>
<evidence type="ECO:0000256" key="1">
    <source>
        <dbReference type="SAM" id="MobiDB-lite"/>
    </source>
</evidence>
<dbReference type="OrthoDB" id="3262858at2759"/>
<sequence>MPNAAELLSRLSIEQIRTACKLRFRNLRKDFKAKLKKATAATTPTLGTANESHVPIDPALDETTTPTDPAYPATPIPELRSRAKGKFKVRAAKRGKLTGDAAKFQAPKYDSYFEPGPMSDDEDKYNLVDGAWVKVPNLFESREFEFISEEMR</sequence>
<accession>X8IXH6</accession>
<name>X8IXH6_9AGAM</name>
<dbReference type="Proteomes" id="UP000030108">
    <property type="component" value="Unassembled WGS sequence"/>
</dbReference>
<organism evidence="2 3">
    <name type="scientific">Rhizoctonia solani AG-3 Rhs1AP</name>
    <dbReference type="NCBI Taxonomy" id="1086054"/>
    <lineage>
        <taxon>Eukaryota</taxon>
        <taxon>Fungi</taxon>
        <taxon>Dikarya</taxon>
        <taxon>Basidiomycota</taxon>
        <taxon>Agaricomycotina</taxon>
        <taxon>Agaricomycetes</taxon>
        <taxon>Cantharellales</taxon>
        <taxon>Ceratobasidiaceae</taxon>
        <taxon>Rhizoctonia</taxon>
    </lineage>
</organism>
<feature type="non-terminal residue" evidence="2">
    <location>
        <position position="152"/>
    </location>
</feature>
<evidence type="ECO:0000313" key="2">
    <source>
        <dbReference type="EMBL" id="EUC54455.1"/>
    </source>
</evidence>
<feature type="region of interest" description="Disordered" evidence="1">
    <location>
        <begin position="46"/>
        <end position="76"/>
    </location>
</feature>
<reference evidence="3" key="1">
    <citation type="journal article" date="2014" name="Genome Announc.">
        <title>Draft genome sequence of the plant-pathogenic soil fungus Rhizoctonia solani anastomosis group 3 strain Rhs1AP.</title>
        <authorList>
            <person name="Cubeta M.A."/>
            <person name="Thomas E."/>
            <person name="Dean R.A."/>
            <person name="Jabaji S."/>
            <person name="Neate S.M."/>
            <person name="Tavantzis S."/>
            <person name="Toda T."/>
            <person name="Vilgalys R."/>
            <person name="Bharathan N."/>
            <person name="Fedorova-Abrams N."/>
            <person name="Pakala S.B."/>
            <person name="Pakala S.M."/>
            <person name="Zafar N."/>
            <person name="Joardar V."/>
            <person name="Losada L."/>
            <person name="Nierman W.C."/>
        </authorList>
    </citation>
    <scope>NUCLEOTIDE SEQUENCE [LARGE SCALE GENOMIC DNA]</scope>
    <source>
        <strain evidence="3">AG-3</strain>
    </source>
</reference>
<feature type="compositionally biased region" description="Low complexity" evidence="1">
    <location>
        <begin position="63"/>
        <end position="76"/>
    </location>
</feature>
<protein>
    <submittedName>
        <fullName evidence="2">Uncharacterized protein</fullName>
    </submittedName>
</protein>